<protein>
    <submittedName>
        <fullName evidence="10">2Fe-2S iron-sulfur cluster-binding protein</fullName>
    </submittedName>
</protein>
<evidence type="ECO:0000256" key="4">
    <source>
        <dbReference type="ARBA" id="ARBA00022723"/>
    </source>
</evidence>
<dbReference type="PANTHER" id="PTHR43112">
    <property type="entry name" value="FERREDOXIN"/>
    <property type="match status" value="1"/>
</dbReference>
<dbReference type="Gene3D" id="3.10.20.30">
    <property type="match status" value="1"/>
</dbReference>
<dbReference type="SUPFAM" id="SSF54292">
    <property type="entry name" value="2Fe-2S ferredoxin-like"/>
    <property type="match status" value="1"/>
</dbReference>
<reference evidence="10 11" key="1">
    <citation type="journal article" date="2019" name="Int. J. Syst. Evol. Microbiol.">
        <title>The Global Catalogue of Microorganisms (GCM) 10K type strain sequencing project: providing services to taxonomists for standard genome sequencing and annotation.</title>
        <authorList>
            <consortium name="The Broad Institute Genomics Platform"/>
            <consortium name="The Broad Institute Genome Sequencing Center for Infectious Disease"/>
            <person name="Wu L."/>
            <person name="Ma J."/>
        </authorList>
    </citation>
    <scope>NUCLEOTIDE SEQUENCE [LARGE SCALE GENOMIC DNA]</scope>
    <source>
        <strain evidence="10 11">IBRC-M 10256</strain>
    </source>
</reference>
<proteinExistence type="inferred from homology"/>
<evidence type="ECO:0000313" key="11">
    <source>
        <dbReference type="Proteomes" id="UP001595846"/>
    </source>
</evidence>
<dbReference type="PROSITE" id="PS00197">
    <property type="entry name" value="2FE2S_FER_1"/>
    <property type="match status" value="1"/>
</dbReference>
<keyword evidence="2" id="KW-0813">Transport</keyword>
<dbReference type="InterPro" id="IPR006058">
    <property type="entry name" value="2Fe2S_fd_BS"/>
</dbReference>
<organism evidence="10 11">
    <name type="scientific">Halovivax cerinus</name>
    <dbReference type="NCBI Taxonomy" id="1487865"/>
    <lineage>
        <taxon>Archaea</taxon>
        <taxon>Methanobacteriati</taxon>
        <taxon>Methanobacteriota</taxon>
        <taxon>Stenosarchaea group</taxon>
        <taxon>Halobacteria</taxon>
        <taxon>Halobacteriales</taxon>
        <taxon>Natrialbaceae</taxon>
        <taxon>Halovivax</taxon>
    </lineage>
</organism>
<dbReference type="RefSeq" id="WP_256532563.1">
    <property type="nucleotide sequence ID" value="NZ_CP101824.1"/>
</dbReference>
<evidence type="ECO:0000259" key="9">
    <source>
        <dbReference type="PROSITE" id="PS51085"/>
    </source>
</evidence>
<comment type="similarity">
    <text evidence="1">Belongs to the 2Fe2S plant-type ferredoxin family.</text>
</comment>
<accession>A0ABD5NTN4</accession>
<evidence type="ECO:0000256" key="7">
    <source>
        <dbReference type="ARBA" id="ARBA00023014"/>
    </source>
</evidence>
<dbReference type="GO" id="GO:0051537">
    <property type="term" value="F:2 iron, 2 sulfur cluster binding"/>
    <property type="evidence" value="ECO:0007669"/>
    <property type="project" value="UniProtKB-KW"/>
</dbReference>
<evidence type="ECO:0000256" key="6">
    <source>
        <dbReference type="ARBA" id="ARBA00023004"/>
    </source>
</evidence>
<comment type="caution">
    <text evidence="10">The sequence shown here is derived from an EMBL/GenBank/DDBJ whole genome shotgun (WGS) entry which is preliminary data.</text>
</comment>
<dbReference type="CDD" id="cd00207">
    <property type="entry name" value="fer2"/>
    <property type="match status" value="1"/>
</dbReference>
<sequence>MTSYEVELVAPGDCDVEGIDSGRSETITVDEDEYVLSAARRQGVWLPADCQQGWCTTCAAELLAGEVDQSDATRYYDVDREADMILPCTARPRSDLRLRICQMDELNDLRAANSLPPGRSR</sequence>
<keyword evidence="11" id="KW-1185">Reference proteome</keyword>
<dbReference type="Proteomes" id="UP001595846">
    <property type="component" value="Unassembled WGS sequence"/>
</dbReference>
<dbReference type="GO" id="GO:0046872">
    <property type="term" value="F:metal ion binding"/>
    <property type="evidence" value="ECO:0007669"/>
    <property type="project" value="UniProtKB-KW"/>
</dbReference>
<evidence type="ECO:0000256" key="2">
    <source>
        <dbReference type="ARBA" id="ARBA00022448"/>
    </source>
</evidence>
<evidence type="ECO:0000256" key="1">
    <source>
        <dbReference type="ARBA" id="ARBA00007874"/>
    </source>
</evidence>
<keyword evidence="6" id="KW-0408">Iron</keyword>
<dbReference type="InterPro" id="IPR036010">
    <property type="entry name" value="2Fe-2S_ferredoxin-like_sf"/>
</dbReference>
<evidence type="ECO:0000313" key="10">
    <source>
        <dbReference type="EMBL" id="MFC3960285.1"/>
    </source>
</evidence>
<comment type="cofactor">
    <cofactor evidence="8">
        <name>[2Fe-2S] cluster</name>
        <dbReference type="ChEBI" id="CHEBI:190135"/>
    </cofactor>
</comment>
<dbReference type="EMBL" id="JBHSAQ010000016">
    <property type="protein sequence ID" value="MFC3960285.1"/>
    <property type="molecule type" value="Genomic_DNA"/>
</dbReference>
<keyword evidence="3" id="KW-0001">2Fe-2S</keyword>
<evidence type="ECO:0000256" key="5">
    <source>
        <dbReference type="ARBA" id="ARBA00022982"/>
    </source>
</evidence>
<name>A0ABD5NTN4_9EURY</name>
<dbReference type="PROSITE" id="PS51085">
    <property type="entry name" value="2FE2S_FER_2"/>
    <property type="match status" value="1"/>
</dbReference>
<dbReference type="InterPro" id="IPR001041">
    <property type="entry name" value="2Fe-2S_ferredoxin-type"/>
</dbReference>
<gene>
    <name evidence="10" type="ORF">ACFOUR_18185</name>
</gene>
<feature type="domain" description="2Fe-2S ferredoxin-type" evidence="9">
    <location>
        <begin position="4"/>
        <end position="104"/>
    </location>
</feature>
<keyword evidence="5" id="KW-0249">Electron transport</keyword>
<dbReference type="Pfam" id="PF00111">
    <property type="entry name" value="Fer2"/>
    <property type="match status" value="1"/>
</dbReference>
<evidence type="ECO:0000256" key="8">
    <source>
        <dbReference type="ARBA" id="ARBA00034078"/>
    </source>
</evidence>
<dbReference type="InterPro" id="IPR012675">
    <property type="entry name" value="Beta-grasp_dom_sf"/>
</dbReference>
<dbReference type="AlphaFoldDB" id="A0ABD5NTN4"/>
<dbReference type="GeneID" id="73901657"/>
<keyword evidence="7" id="KW-0411">Iron-sulfur</keyword>
<keyword evidence="4" id="KW-0479">Metal-binding</keyword>
<dbReference type="PANTHER" id="PTHR43112:SF3">
    <property type="entry name" value="FERREDOXIN-2, CHLOROPLASTIC"/>
    <property type="match status" value="1"/>
</dbReference>
<evidence type="ECO:0000256" key="3">
    <source>
        <dbReference type="ARBA" id="ARBA00022714"/>
    </source>
</evidence>